<dbReference type="OrthoDB" id="6267516at2759"/>
<feature type="region of interest" description="Disordered" evidence="1">
    <location>
        <begin position="1"/>
        <end position="41"/>
    </location>
</feature>
<reference evidence="4" key="1">
    <citation type="submission" date="2017-02" db="UniProtKB">
        <authorList>
            <consortium name="WormBaseParasite"/>
        </authorList>
    </citation>
    <scope>IDENTIFICATION</scope>
</reference>
<gene>
    <name evidence="2" type="ORF">HNAJ_LOCUS10796</name>
</gene>
<dbReference type="EMBL" id="UZAE01013224">
    <property type="protein sequence ID" value="VDO08802.1"/>
    <property type="molecule type" value="Genomic_DNA"/>
</dbReference>
<evidence type="ECO:0000313" key="3">
    <source>
        <dbReference type="Proteomes" id="UP000278807"/>
    </source>
</evidence>
<dbReference type="WBParaSite" id="HNAJ_0001080101-mRNA-1">
    <property type="protein sequence ID" value="HNAJ_0001080101-mRNA-1"/>
    <property type="gene ID" value="HNAJ_0001080101"/>
</dbReference>
<reference evidence="2 3" key="2">
    <citation type="submission" date="2018-11" db="EMBL/GenBank/DDBJ databases">
        <authorList>
            <consortium name="Pathogen Informatics"/>
        </authorList>
    </citation>
    <scope>NUCLEOTIDE SEQUENCE [LARGE SCALE GENOMIC DNA]</scope>
</reference>
<evidence type="ECO:0000313" key="4">
    <source>
        <dbReference type="WBParaSite" id="HNAJ_0001080101-mRNA-1"/>
    </source>
</evidence>
<evidence type="ECO:0000313" key="2">
    <source>
        <dbReference type="EMBL" id="VDO08802.1"/>
    </source>
</evidence>
<dbReference type="AlphaFoldDB" id="A0A0R3TSZ2"/>
<keyword evidence="3" id="KW-1185">Reference proteome</keyword>
<organism evidence="4">
    <name type="scientific">Rodentolepis nana</name>
    <name type="common">Dwarf tapeworm</name>
    <name type="synonym">Hymenolepis nana</name>
    <dbReference type="NCBI Taxonomy" id="102285"/>
    <lineage>
        <taxon>Eukaryota</taxon>
        <taxon>Metazoa</taxon>
        <taxon>Spiralia</taxon>
        <taxon>Lophotrochozoa</taxon>
        <taxon>Platyhelminthes</taxon>
        <taxon>Cestoda</taxon>
        <taxon>Eucestoda</taxon>
        <taxon>Cyclophyllidea</taxon>
        <taxon>Hymenolepididae</taxon>
        <taxon>Rodentolepis</taxon>
    </lineage>
</organism>
<accession>A0A0R3TSZ2</accession>
<sequence length="163" mass="18635">MLSDDLASRRQPRLHYPSEQYLSYPEPKGEPLKGPGSSKDCLEENRGCIRQEAQDVVTSTIILPFSQGMTADSLAPLYDDAGRHNPYAGLSCDVQLKLFHEDEIRVGQFAHEMVESVSRKATYRARWNQAQKSPWLCNTKPIFGLEKVYHSRHKHDFSERINS</sequence>
<dbReference type="Proteomes" id="UP000278807">
    <property type="component" value="Unassembled WGS sequence"/>
</dbReference>
<protein>
    <submittedName>
        <fullName evidence="2 4">Uncharacterized protein</fullName>
    </submittedName>
</protein>
<evidence type="ECO:0000256" key="1">
    <source>
        <dbReference type="SAM" id="MobiDB-lite"/>
    </source>
</evidence>
<proteinExistence type="predicted"/>
<name>A0A0R3TSZ2_RODNA</name>